<dbReference type="Proteomes" id="UP000318422">
    <property type="component" value="Unassembled WGS sequence"/>
</dbReference>
<dbReference type="RefSeq" id="WP_141352697.1">
    <property type="nucleotide sequence ID" value="NZ_BJNV01000043.1"/>
</dbReference>
<proteinExistence type="predicted"/>
<sequence length="201" mass="22490">MPADTPPDFTSQLVRFLVDQYYGGELATLAESTGYSKQQIKSWMAGERRPRAATLRYLMSKTLAPEFTVVCEYEPIRVDSSGEIGPELSRVLGGNHNKAGIYAFYDSMCNLFYVGKASTGLKKEIYQQLRNPLGVSFSKSVANPPEKRWQVVSFISAYEIPYVEHLDYPKHVEALILRLSKPIGNKVLGTLNFCKPPADVT</sequence>
<keyword evidence="2" id="KW-1185">Reference proteome</keyword>
<protein>
    <submittedName>
        <fullName evidence="1">Uncharacterized protein</fullName>
    </submittedName>
</protein>
<name>A0A4Y4CWB5_ZOORA</name>
<dbReference type="CDD" id="cd00719">
    <property type="entry name" value="GIY-YIG_SF"/>
    <property type="match status" value="1"/>
</dbReference>
<evidence type="ECO:0000313" key="1">
    <source>
        <dbReference type="EMBL" id="GEC96412.1"/>
    </source>
</evidence>
<comment type="caution">
    <text evidence="1">The sequence shown here is derived from an EMBL/GenBank/DDBJ whole genome shotgun (WGS) entry which is preliminary data.</text>
</comment>
<accession>A0A4Y4CWB5</accession>
<dbReference type="EMBL" id="BJNV01000043">
    <property type="protein sequence ID" value="GEC96412.1"/>
    <property type="molecule type" value="Genomic_DNA"/>
</dbReference>
<dbReference type="InterPro" id="IPR001387">
    <property type="entry name" value="Cro/C1-type_HTH"/>
</dbReference>
<gene>
    <name evidence="1" type="ORF">ZRA01_24850</name>
</gene>
<reference evidence="1 2" key="1">
    <citation type="submission" date="2019-06" db="EMBL/GenBank/DDBJ databases">
        <title>Whole genome shotgun sequence of Zoogloea ramigera NBRC 15342.</title>
        <authorList>
            <person name="Hosoyama A."/>
            <person name="Uohara A."/>
            <person name="Ohji S."/>
            <person name="Ichikawa N."/>
        </authorList>
    </citation>
    <scope>NUCLEOTIDE SEQUENCE [LARGE SCALE GENOMIC DNA]</scope>
    <source>
        <strain evidence="1 2">NBRC 15342</strain>
    </source>
</reference>
<evidence type="ECO:0000313" key="2">
    <source>
        <dbReference type="Proteomes" id="UP000318422"/>
    </source>
</evidence>
<organism evidence="1 2">
    <name type="scientific">Zoogloea ramigera</name>
    <dbReference type="NCBI Taxonomy" id="350"/>
    <lineage>
        <taxon>Bacteria</taxon>
        <taxon>Pseudomonadati</taxon>
        <taxon>Pseudomonadota</taxon>
        <taxon>Betaproteobacteria</taxon>
        <taxon>Rhodocyclales</taxon>
        <taxon>Zoogloeaceae</taxon>
        <taxon>Zoogloea</taxon>
    </lineage>
</organism>
<dbReference type="AlphaFoldDB" id="A0A4Y4CWB5"/>
<dbReference type="CDD" id="cd00093">
    <property type="entry name" value="HTH_XRE"/>
    <property type="match status" value="1"/>
</dbReference>